<protein>
    <submittedName>
        <fullName evidence="1">Putative reverse transcriptase domain-containing protein</fullName>
    </submittedName>
</protein>
<sequence>MQAARDRQKSYADLKRKPMEFQVGDKVMLFCLGRGSFFIIAVQTPGSRISILLAVGTPFTSSGKLYCQWELSPGSGNALCILFPTKVISYASRQLKIYEKNYTTHDLELGA</sequence>
<feature type="non-terminal residue" evidence="1">
    <location>
        <position position="111"/>
    </location>
</feature>
<dbReference type="AlphaFoldDB" id="A0A699RRH1"/>
<name>A0A699RRH1_TANCI</name>
<dbReference type="GO" id="GO:0003964">
    <property type="term" value="F:RNA-directed DNA polymerase activity"/>
    <property type="evidence" value="ECO:0007669"/>
    <property type="project" value="UniProtKB-KW"/>
</dbReference>
<accession>A0A699RRH1</accession>
<comment type="caution">
    <text evidence="1">The sequence shown here is derived from an EMBL/GenBank/DDBJ whole genome shotgun (WGS) entry which is preliminary data.</text>
</comment>
<proteinExistence type="predicted"/>
<organism evidence="1">
    <name type="scientific">Tanacetum cinerariifolium</name>
    <name type="common">Dalmatian daisy</name>
    <name type="synonym">Chrysanthemum cinerariifolium</name>
    <dbReference type="NCBI Taxonomy" id="118510"/>
    <lineage>
        <taxon>Eukaryota</taxon>
        <taxon>Viridiplantae</taxon>
        <taxon>Streptophyta</taxon>
        <taxon>Embryophyta</taxon>
        <taxon>Tracheophyta</taxon>
        <taxon>Spermatophyta</taxon>
        <taxon>Magnoliopsida</taxon>
        <taxon>eudicotyledons</taxon>
        <taxon>Gunneridae</taxon>
        <taxon>Pentapetalae</taxon>
        <taxon>asterids</taxon>
        <taxon>campanulids</taxon>
        <taxon>Asterales</taxon>
        <taxon>Asteraceae</taxon>
        <taxon>Asteroideae</taxon>
        <taxon>Anthemideae</taxon>
        <taxon>Anthemidinae</taxon>
        <taxon>Tanacetum</taxon>
    </lineage>
</organism>
<dbReference type="EMBL" id="BKCJ011114592">
    <property type="protein sequence ID" value="GFC88256.1"/>
    <property type="molecule type" value="Genomic_DNA"/>
</dbReference>
<keyword evidence="1" id="KW-0808">Transferase</keyword>
<keyword evidence="1" id="KW-0695">RNA-directed DNA polymerase</keyword>
<gene>
    <name evidence="1" type="ORF">Tci_860226</name>
</gene>
<keyword evidence="1" id="KW-0548">Nucleotidyltransferase</keyword>
<evidence type="ECO:0000313" key="1">
    <source>
        <dbReference type="EMBL" id="GFC88256.1"/>
    </source>
</evidence>
<reference evidence="1" key="1">
    <citation type="journal article" date="2019" name="Sci. Rep.">
        <title>Draft genome of Tanacetum cinerariifolium, the natural source of mosquito coil.</title>
        <authorList>
            <person name="Yamashiro T."/>
            <person name="Shiraishi A."/>
            <person name="Satake H."/>
            <person name="Nakayama K."/>
        </authorList>
    </citation>
    <scope>NUCLEOTIDE SEQUENCE</scope>
</reference>